<organism evidence="1 2">
    <name type="scientific">Melittangium boletus DSM 14713</name>
    <dbReference type="NCBI Taxonomy" id="1294270"/>
    <lineage>
        <taxon>Bacteria</taxon>
        <taxon>Pseudomonadati</taxon>
        <taxon>Myxococcota</taxon>
        <taxon>Myxococcia</taxon>
        <taxon>Myxococcales</taxon>
        <taxon>Cystobacterineae</taxon>
        <taxon>Archangiaceae</taxon>
        <taxon>Melittangium</taxon>
    </lineage>
</organism>
<dbReference type="InterPro" id="IPR036890">
    <property type="entry name" value="HATPase_C_sf"/>
</dbReference>
<dbReference type="Proteomes" id="UP000217289">
    <property type="component" value="Chromosome"/>
</dbReference>
<dbReference type="AlphaFoldDB" id="A0A250I9U1"/>
<evidence type="ECO:0008006" key="3">
    <source>
        <dbReference type="Google" id="ProtNLM"/>
    </source>
</evidence>
<sequence length="188" mass="20461">MSAVAMAWWPQKMLGMGGEGRGRLASAEVLDGTDEQRLDLCALARHAVSLLHTTGHVEPTDVQLELPDEPVFARVSARRMEQVMLHLLVDAVWMRRGAEDPVRAVRLRVEPQDDFGDYGPTIQMRYAARNLGPAQARDTSGAAQRSGLSLARELVEAQGGHLAVKHHGHTGSTVVVTVELPDQGTASW</sequence>
<evidence type="ECO:0000313" key="1">
    <source>
        <dbReference type="EMBL" id="ATB27922.1"/>
    </source>
</evidence>
<dbReference type="Gene3D" id="3.30.565.10">
    <property type="entry name" value="Histidine kinase-like ATPase, C-terminal domain"/>
    <property type="match status" value="1"/>
</dbReference>
<protein>
    <recommendedName>
        <fullName evidence="3">Histidine kinase</fullName>
    </recommendedName>
</protein>
<gene>
    <name evidence="1" type="ORF">MEBOL_001367</name>
</gene>
<evidence type="ECO:0000313" key="2">
    <source>
        <dbReference type="Proteomes" id="UP000217289"/>
    </source>
</evidence>
<dbReference type="EMBL" id="CP022163">
    <property type="protein sequence ID" value="ATB27922.1"/>
    <property type="molecule type" value="Genomic_DNA"/>
</dbReference>
<dbReference type="RefSeq" id="WP_095976659.1">
    <property type="nucleotide sequence ID" value="NZ_CP022163.1"/>
</dbReference>
<dbReference type="KEGG" id="mbd:MEBOL_001367"/>
<proteinExistence type="predicted"/>
<keyword evidence="2" id="KW-1185">Reference proteome</keyword>
<accession>A0A250I9U1</accession>
<reference evidence="1 2" key="1">
    <citation type="submission" date="2017-06" db="EMBL/GenBank/DDBJ databases">
        <authorList>
            <person name="Kim H.J."/>
            <person name="Triplett B.A."/>
        </authorList>
    </citation>
    <scope>NUCLEOTIDE SEQUENCE [LARGE SCALE GENOMIC DNA]</scope>
    <source>
        <strain evidence="1 2">DSM 14713</strain>
    </source>
</reference>
<name>A0A250I9U1_9BACT</name>
<dbReference type="SUPFAM" id="SSF55874">
    <property type="entry name" value="ATPase domain of HSP90 chaperone/DNA topoisomerase II/histidine kinase"/>
    <property type="match status" value="1"/>
</dbReference>
<dbReference type="OrthoDB" id="5511020at2"/>